<comment type="similarity">
    <text evidence="2">Belongs to the methyl-accepting chemotaxis (MCP) protein family.</text>
</comment>
<dbReference type="RefSeq" id="WP_084575491.1">
    <property type="nucleotide sequence ID" value="NZ_CP155572.1"/>
</dbReference>
<dbReference type="EMBL" id="FWXI01000006">
    <property type="protein sequence ID" value="SMC67571.1"/>
    <property type="molecule type" value="Genomic_DNA"/>
</dbReference>
<evidence type="ECO:0000313" key="9">
    <source>
        <dbReference type="Proteomes" id="UP000192738"/>
    </source>
</evidence>
<dbReference type="Gene3D" id="1.10.287.950">
    <property type="entry name" value="Methyl-accepting chemotaxis protein"/>
    <property type="match status" value="1"/>
</dbReference>
<dbReference type="SUPFAM" id="SSF58104">
    <property type="entry name" value="Methyl-accepting chemotaxis protein (MCP) signaling domain"/>
    <property type="match status" value="1"/>
</dbReference>
<protein>
    <submittedName>
        <fullName evidence="8">Methyl-accepting chemotaxis protein</fullName>
    </submittedName>
</protein>
<organism evidence="8 9">
    <name type="scientific">Sporomusa malonica</name>
    <dbReference type="NCBI Taxonomy" id="112901"/>
    <lineage>
        <taxon>Bacteria</taxon>
        <taxon>Bacillati</taxon>
        <taxon>Bacillota</taxon>
        <taxon>Negativicutes</taxon>
        <taxon>Selenomonadales</taxon>
        <taxon>Sporomusaceae</taxon>
        <taxon>Sporomusa</taxon>
    </lineage>
</organism>
<accession>A0A1W2B490</accession>
<feature type="domain" description="HAMP" evidence="7">
    <location>
        <begin position="208"/>
        <end position="261"/>
    </location>
</feature>
<feature type="region of interest" description="Disordered" evidence="4">
    <location>
        <begin position="526"/>
        <end position="545"/>
    </location>
</feature>
<evidence type="ECO:0000313" key="8">
    <source>
        <dbReference type="EMBL" id="SMC67571.1"/>
    </source>
</evidence>
<reference evidence="8 9" key="1">
    <citation type="submission" date="2017-04" db="EMBL/GenBank/DDBJ databases">
        <authorList>
            <person name="Afonso C.L."/>
            <person name="Miller P.J."/>
            <person name="Scott M.A."/>
            <person name="Spackman E."/>
            <person name="Goraichik I."/>
            <person name="Dimitrov K.M."/>
            <person name="Suarez D.L."/>
            <person name="Swayne D.E."/>
        </authorList>
    </citation>
    <scope>NUCLEOTIDE SEQUENCE [LARGE SCALE GENOMIC DNA]</scope>
    <source>
        <strain evidence="8 9">DSM 5090</strain>
    </source>
</reference>
<evidence type="ECO:0000256" key="3">
    <source>
        <dbReference type="PROSITE-ProRule" id="PRU00284"/>
    </source>
</evidence>
<evidence type="ECO:0000259" key="7">
    <source>
        <dbReference type="PROSITE" id="PS50885"/>
    </source>
</evidence>
<name>A0A1W2B490_9FIRM</name>
<sequence length="567" mass="60946">MKNEVRFTIGRKILAVFLFIAIAFSGLCGYTFFQLNEIEGSYDGLISRSAPLVFEVKDLTIELRNQGYYARGYLLSGDKTYVNELQASKQKMELLFSSLEKKLITPEGKQKVSELKKAVSKYQEATEKTIQIRGEKGIAESLAYMSTAGASSRDAEQQMNDLVVFLSERMNLRVEQTHKTENQIEMIIIILDITIVVLAVGIALWLSRSIARPINTVLSAANKIADGDLRRHDLQYRGNDEIGDLITAFNRMEDNLRELISQTSEASGHVASSSMNLTEAAEQSAQAAVQVAQAITQVAMGAEMQVKAVNEAVDVVEEMSGNITQVAANANEVSEVSMKAAVTAKTGEQAIEKAVQQMGGAEKTVANSAEVIAELGVRSKEIGQIVETISGIAGQTNLLALNAAIEAARAGEQGRGFAVVADEVRKLAEQSQDAAKRISEMIAGIQSDTDKAVLVMNKGKQEVEAGAILVQNAGVAFKEIRDAVELVSAQVGGISESIQQLSGGSQQIIGSVQEIEVVSKEAASQSQSVSAATEEQSASMEEIAASSHALRQMAGQLTETVSRFKLS</sequence>
<proteinExistence type="inferred from homology"/>
<feature type="transmembrane region" description="Helical" evidence="5">
    <location>
        <begin position="186"/>
        <end position="206"/>
    </location>
</feature>
<keyword evidence="5" id="KW-1133">Transmembrane helix</keyword>
<dbReference type="Pfam" id="PF12729">
    <property type="entry name" value="4HB_MCP_1"/>
    <property type="match status" value="1"/>
</dbReference>
<evidence type="ECO:0000256" key="2">
    <source>
        <dbReference type="ARBA" id="ARBA00029447"/>
    </source>
</evidence>
<dbReference type="GO" id="GO:0006935">
    <property type="term" value="P:chemotaxis"/>
    <property type="evidence" value="ECO:0007669"/>
    <property type="project" value="UniProtKB-ARBA"/>
</dbReference>
<dbReference type="Pfam" id="PF00015">
    <property type="entry name" value="MCPsignal"/>
    <property type="match status" value="1"/>
</dbReference>
<feature type="domain" description="Methyl-accepting transducer" evidence="6">
    <location>
        <begin position="280"/>
        <end position="516"/>
    </location>
</feature>
<dbReference type="PROSITE" id="PS50885">
    <property type="entry name" value="HAMP"/>
    <property type="match status" value="1"/>
</dbReference>
<dbReference type="InterPro" id="IPR003660">
    <property type="entry name" value="HAMP_dom"/>
</dbReference>
<evidence type="ECO:0000259" key="6">
    <source>
        <dbReference type="PROSITE" id="PS50111"/>
    </source>
</evidence>
<dbReference type="PROSITE" id="PS50111">
    <property type="entry name" value="CHEMOTAXIS_TRANSDUC_2"/>
    <property type="match status" value="1"/>
</dbReference>
<dbReference type="Proteomes" id="UP000192738">
    <property type="component" value="Unassembled WGS sequence"/>
</dbReference>
<feature type="compositionally biased region" description="Low complexity" evidence="4">
    <location>
        <begin position="526"/>
        <end position="539"/>
    </location>
</feature>
<dbReference type="GO" id="GO:0016020">
    <property type="term" value="C:membrane"/>
    <property type="evidence" value="ECO:0007669"/>
    <property type="project" value="InterPro"/>
</dbReference>
<dbReference type="CDD" id="cd11386">
    <property type="entry name" value="MCP_signal"/>
    <property type="match status" value="1"/>
</dbReference>
<dbReference type="Pfam" id="PF00672">
    <property type="entry name" value="HAMP"/>
    <property type="match status" value="1"/>
</dbReference>
<dbReference type="AlphaFoldDB" id="A0A1W2B490"/>
<dbReference type="PANTHER" id="PTHR32089">
    <property type="entry name" value="METHYL-ACCEPTING CHEMOTAXIS PROTEIN MCPB"/>
    <property type="match status" value="1"/>
</dbReference>
<evidence type="ECO:0000256" key="4">
    <source>
        <dbReference type="SAM" id="MobiDB-lite"/>
    </source>
</evidence>
<keyword evidence="5" id="KW-0472">Membrane</keyword>
<dbReference type="SMART" id="SM00304">
    <property type="entry name" value="HAMP"/>
    <property type="match status" value="2"/>
</dbReference>
<dbReference type="InterPro" id="IPR004089">
    <property type="entry name" value="MCPsignal_dom"/>
</dbReference>
<dbReference type="PANTHER" id="PTHR32089:SF112">
    <property type="entry name" value="LYSOZYME-LIKE PROTEIN-RELATED"/>
    <property type="match status" value="1"/>
</dbReference>
<dbReference type="STRING" id="112901.SAMN04488500_106304"/>
<evidence type="ECO:0000256" key="5">
    <source>
        <dbReference type="SAM" id="Phobius"/>
    </source>
</evidence>
<evidence type="ECO:0000256" key="1">
    <source>
        <dbReference type="ARBA" id="ARBA00023224"/>
    </source>
</evidence>
<dbReference type="InterPro" id="IPR024478">
    <property type="entry name" value="HlyB_4HB_MCP"/>
</dbReference>
<dbReference type="OrthoDB" id="107771at2"/>
<gene>
    <name evidence="8" type="ORF">SAMN04488500_106304</name>
</gene>
<keyword evidence="9" id="KW-1185">Reference proteome</keyword>
<dbReference type="CDD" id="cd06225">
    <property type="entry name" value="HAMP"/>
    <property type="match status" value="1"/>
</dbReference>
<dbReference type="FunFam" id="1.10.287.950:FF:000001">
    <property type="entry name" value="Methyl-accepting chemotaxis sensory transducer"/>
    <property type="match status" value="1"/>
</dbReference>
<keyword evidence="5" id="KW-0812">Transmembrane</keyword>
<dbReference type="GO" id="GO:0007165">
    <property type="term" value="P:signal transduction"/>
    <property type="evidence" value="ECO:0007669"/>
    <property type="project" value="UniProtKB-KW"/>
</dbReference>
<keyword evidence="1 3" id="KW-0807">Transducer</keyword>
<dbReference type="Gene3D" id="6.10.340.10">
    <property type="match status" value="1"/>
</dbReference>
<dbReference type="SMART" id="SM00283">
    <property type="entry name" value="MA"/>
    <property type="match status" value="1"/>
</dbReference>
<feature type="transmembrane region" description="Helical" evidence="5">
    <location>
        <begin position="12"/>
        <end position="33"/>
    </location>
</feature>